<dbReference type="EMBL" id="LWDP01000017">
    <property type="protein sequence ID" value="ORD94533.1"/>
    <property type="molecule type" value="Genomic_DNA"/>
</dbReference>
<dbReference type="VEuPathDB" id="MicrosporidiaDB:ECANGB1_611"/>
<protein>
    <submittedName>
        <fullName evidence="2">Uncharacterized protein</fullName>
    </submittedName>
</protein>
<keyword evidence="1" id="KW-0472">Membrane</keyword>
<reference evidence="2 3" key="1">
    <citation type="journal article" date="2017" name="Environ. Microbiol.">
        <title>Decay of the glycolytic pathway and adaptation to intranuclear parasitism within Enterocytozoonidae microsporidia.</title>
        <authorList>
            <person name="Wiredu Boakye D."/>
            <person name="Jaroenlak P."/>
            <person name="Prachumwat A."/>
            <person name="Williams T.A."/>
            <person name="Bateman K.S."/>
            <person name="Itsathitphaisarn O."/>
            <person name="Sritunyalucksana K."/>
            <person name="Paszkiewicz K.H."/>
            <person name="Moore K.A."/>
            <person name="Stentiford G.D."/>
            <person name="Williams B.A."/>
        </authorList>
    </citation>
    <scope>NUCLEOTIDE SEQUENCE [LARGE SCALE GENOMIC DNA]</scope>
    <source>
        <strain evidence="2 3">GB1</strain>
    </source>
</reference>
<dbReference type="AlphaFoldDB" id="A0A1Y1S7W2"/>
<dbReference type="Proteomes" id="UP000192639">
    <property type="component" value="Unassembled WGS sequence"/>
</dbReference>
<evidence type="ECO:0000256" key="1">
    <source>
        <dbReference type="SAM" id="Phobius"/>
    </source>
</evidence>
<gene>
    <name evidence="2" type="ORF">ECANGB1_611</name>
</gene>
<proteinExistence type="predicted"/>
<keyword evidence="3" id="KW-1185">Reference proteome</keyword>
<name>A0A1Y1S7W2_9MICR</name>
<evidence type="ECO:0000313" key="2">
    <source>
        <dbReference type="EMBL" id="ORD94533.1"/>
    </source>
</evidence>
<feature type="transmembrane region" description="Helical" evidence="1">
    <location>
        <begin position="30"/>
        <end position="49"/>
    </location>
</feature>
<evidence type="ECO:0000313" key="3">
    <source>
        <dbReference type="Proteomes" id="UP000192639"/>
    </source>
</evidence>
<sequence length="143" mass="16504">MYLFVRPMGLCLLSLGLCLPKQCAGFVKRLLWLLFAVASLYFILYIIALKSLKIEAINQAEYDGNFVLTLELTNRFIIPTQINKISFINEDGEEQSDLNEEFPIYLGAYDSKVIDLEYPIEMYNEVIIAIETMHREIIVNTKL</sequence>
<accession>A0A1Y1S7W2</accession>
<keyword evidence="1" id="KW-0812">Transmembrane</keyword>
<organism evidence="2 3">
    <name type="scientific">Enterospora canceri</name>
    <dbReference type="NCBI Taxonomy" id="1081671"/>
    <lineage>
        <taxon>Eukaryota</taxon>
        <taxon>Fungi</taxon>
        <taxon>Fungi incertae sedis</taxon>
        <taxon>Microsporidia</taxon>
        <taxon>Enterocytozoonidae</taxon>
        <taxon>Enterospora</taxon>
    </lineage>
</organism>
<keyword evidence="1" id="KW-1133">Transmembrane helix</keyword>
<comment type="caution">
    <text evidence="2">The sequence shown here is derived from an EMBL/GenBank/DDBJ whole genome shotgun (WGS) entry which is preliminary data.</text>
</comment>